<keyword evidence="1" id="KW-1133">Transmembrane helix</keyword>
<dbReference type="InterPro" id="IPR007973">
    <property type="entry name" value="Pilus_assembly_TraE"/>
</dbReference>
<dbReference type="EMBL" id="LJCS01000011">
    <property type="protein sequence ID" value="KOY62811.1"/>
    <property type="molecule type" value="Genomic_DNA"/>
</dbReference>
<comment type="caution">
    <text evidence="2">The sequence shown here is derived from an EMBL/GenBank/DDBJ whole genome shotgun (WGS) entry which is preliminary data.</text>
</comment>
<keyword evidence="1" id="KW-0812">Transmembrane</keyword>
<reference evidence="3 4" key="1">
    <citation type="submission" date="2015-09" db="EMBL/GenBank/DDBJ databases">
        <title>Draft genome sequence and assembly of Photorhabdus sp. VMG, a bacterial symbiont associated with Heterorhabditis zealandica.</title>
        <authorList>
            <person name="Naidoo S."/>
            <person name="Featherston J."/>
            <person name="Mothupi B."/>
            <person name="Gray V.M."/>
        </authorList>
    </citation>
    <scope>NUCLEOTIDE SEQUENCE [LARGE SCALE GENOMIC DNA]</scope>
    <source>
        <strain evidence="3 4">VMG</strain>
    </source>
</reference>
<name>A0A5B0WHW7_9GAMM</name>
<reference evidence="2 5" key="2">
    <citation type="submission" date="2019-09" db="EMBL/GenBank/DDBJ databases">
        <title>Whole genome sequence of Photorhabdus heterorhabditis strain ETL (Enterobacteriales: Enterobacteriaceae) a bacterial symbiont of Heterorhabditis zealandica strain ETL (Rhabditida: Heterorhabditidae).</title>
        <authorList>
            <person name="Lulamba T.E."/>
            <person name="Serepa-Dlamini M.H."/>
        </authorList>
    </citation>
    <scope>NUCLEOTIDE SEQUENCE [LARGE SCALE GENOMIC DNA]</scope>
    <source>
        <strain evidence="2 5">ETL</strain>
    </source>
</reference>
<dbReference type="Proteomes" id="UP000037727">
    <property type="component" value="Unassembled WGS sequence"/>
</dbReference>
<evidence type="ECO:0000313" key="2">
    <source>
        <dbReference type="EMBL" id="KAA1186416.1"/>
    </source>
</evidence>
<sequence length="259" mass="28858">MKLLSQIKKLVTLGKSESPVQENVTDDLSQDKGRLKPIRKLLSQQSQESGAGITYSELILRNAKIVKSNILLAAVVAAVVVKVMFFSDPITIITPPNMTEEIKLIGNKTSESYKTQWALFFSTMVGNINPKNINFVTDYITEALSPELQAKTSEELQNQATLMATRGVDQSFSPNDIYYDPKNDVVYVWGNKTTRLINVPDKVESSRWTYEWVLGMKNGRPRIAYVKQYAGTPNIKKVTINGKEQLAKLDDAPVQAGGN</sequence>
<dbReference type="AlphaFoldDB" id="A0A5B0WHW7"/>
<organism evidence="2 5">
    <name type="scientific">Photorhabdus heterorhabditis</name>
    <dbReference type="NCBI Taxonomy" id="880156"/>
    <lineage>
        <taxon>Bacteria</taxon>
        <taxon>Pseudomonadati</taxon>
        <taxon>Pseudomonadota</taxon>
        <taxon>Gammaproteobacteria</taxon>
        <taxon>Enterobacterales</taxon>
        <taxon>Morganellaceae</taxon>
        <taxon>Photorhabdus</taxon>
    </lineage>
</organism>
<proteinExistence type="predicted"/>
<evidence type="ECO:0000313" key="5">
    <source>
        <dbReference type="Proteomes" id="UP000322184"/>
    </source>
</evidence>
<keyword evidence="1" id="KW-0472">Membrane</keyword>
<dbReference type="Proteomes" id="UP000322184">
    <property type="component" value="Unassembled WGS sequence"/>
</dbReference>
<evidence type="ECO:0000256" key="1">
    <source>
        <dbReference type="SAM" id="Phobius"/>
    </source>
</evidence>
<dbReference type="EMBL" id="VTUW01000026">
    <property type="protein sequence ID" value="KAA1186416.1"/>
    <property type="molecule type" value="Genomic_DNA"/>
</dbReference>
<accession>A0A5B0WHW7</accession>
<gene>
    <name evidence="3" type="ORF">AM629_06235</name>
    <name evidence="2" type="ORF">F0L16_13865</name>
</gene>
<dbReference type="Pfam" id="PF05309">
    <property type="entry name" value="TraE"/>
    <property type="match status" value="1"/>
</dbReference>
<dbReference type="RefSeq" id="WP_054477177.1">
    <property type="nucleotide sequence ID" value="NZ_CAWMRL010000011.1"/>
</dbReference>
<evidence type="ECO:0000313" key="3">
    <source>
        <dbReference type="EMBL" id="KOY62811.1"/>
    </source>
</evidence>
<feature type="transmembrane region" description="Helical" evidence="1">
    <location>
        <begin position="70"/>
        <end position="87"/>
    </location>
</feature>
<dbReference type="STRING" id="880156.AM629_06235"/>
<protein>
    <submittedName>
        <fullName evidence="2">Pilus assembly protein</fullName>
    </submittedName>
</protein>
<keyword evidence="4" id="KW-1185">Reference proteome</keyword>
<evidence type="ECO:0000313" key="4">
    <source>
        <dbReference type="Proteomes" id="UP000037727"/>
    </source>
</evidence>
<dbReference type="OrthoDB" id="5918375at2"/>